<dbReference type="EMBL" id="CP015772">
    <property type="protein sequence ID" value="ANH84009.1"/>
    <property type="molecule type" value="Genomic_DNA"/>
</dbReference>
<accession>A0A1A9IAD9</accession>
<sequence length="243" mass="27812">MKYILCFVLAVLLVLALNAQMKTYTFRKAAMYQLTRDFYSDYLRIFSTPDDTVHLIAIATPMSDRAVLNIGKDYFAVYSDDGALFKIDIEETLNRNKYKGNDEPGINLEGRRRSYAINKTNKTDSFGGKRYPIYQAISKENASDTTEICIDTSSNMNTVPFLFPALEMKGLIYRIGNKTVLKEQGTIEDVPEQEDAKEGKESEEENSSKAASKPHDFIIRFDRVSAVREYKKAYHEKNKSFRP</sequence>
<feature type="region of interest" description="Disordered" evidence="1">
    <location>
        <begin position="186"/>
        <end position="214"/>
    </location>
</feature>
<organism evidence="2 3">
    <name type="scientific">Niabella ginsenosidivorans</name>
    <dbReference type="NCBI Taxonomy" id="1176587"/>
    <lineage>
        <taxon>Bacteria</taxon>
        <taxon>Pseudomonadati</taxon>
        <taxon>Bacteroidota</taxon>
        <taxon>Chitinophagia</taxon>
        <taxon>Chitinophagales</taxon>
        <taxon>Chitinophagaceae</taxon>
        <taxon>Niabella</taxon>
    </lineage>
</organism>
<dbReference type="Proteomes" id="UP000077667">
    <property type="component" value="Chromosome"/>
</dbReference>
<reference evidence="2 3" key="1">
    <citation type="submission" date="2016-05" db="EMBL/GenBank/DDBJ databases">
        <title>Niabella ginsenosidivorans BS26 whole genome sequencing.</title>
        <authorList>
            <person name="Im W.T."/>
            <person name="Siddiqi M.Z."/>
        </authorList>
    </citation>
    <scope>NUCLEOTIDE SEQUENCE [LARGE SCALE GENOMIC DNA]</scope>
    <source>
        <strain evidence="2 3">BS26</strain>
    </source>
</reference>
<keyword evidence="3" id="KW-1185">Reference proteome</keyword>
<protein>
    <submittedName>
        <fullName evidence="2">Uncharacterized protein</fullName>
    </submittedName>
</protein>
<proteinExistence type="predicted"/>
<evidence type="ECO:0000313" key="2">
    <source>
        <dbReference type="EMBL" id="ANH84009.1"/>
    </source>
</evidence>
<evidence type="ECO:0000313" key="3">
    <source>
        <dbReference type="Proteomes" id="UP000077667"/>
    </source>
</evidence>
<dbReference type="AlphaFoldDB" id="A0A1A9IAD9"/>
<name>A0A1A9IAD9_9BACT</name>
<dbReference type="KEGG" id="nia:A8C56_16365"/>
<evidence type="ECO:0000256" key="1">
    <source>
        <dbReference type="SAM" id="MobiDB-lite"/>
    </source>
</evidence>
<dbReference type="STRING" id="1176587.A8C56_16365"/>
<gene>
    <name evidence="2" type="ORF">A8C56_16365</name>
</gene>